<organism evidence="2 3">
    <name type="scientific">Pseudoxanthomonas dokdonensis</name>
    <dbReference type="NCBI Taxonomy" id="344882"/>
    <lineage>
        <taxon>Bacteria</taxon>
        <taxon>Pseudomonadati</taxon>
        <taxon>Pseudomonadota</taxon>
        <taxon>Gammaproteobacteria</taxon>
        <taxon>Lysobacterales</taxon>
        <taxon>Lysobacteraceae</taxon>
        <taxon>Pseudoxanthomonas</taxon>
    </lineage>
</organism>
<dbReference type="SUPFAM" id="SSF53955">
    <property type="entry name" value="Lysozyme-like"/>
    <property type="match status" value="1"/>
</dbReference>
<dbReference type="RefSeq" id="WP_211260739.1">
    <property type="nucleotide sequence ID" value="NZ_LDJL01000012.1"/>
</dbReference>
<dbReference type="InterPro" id="IPR023346">
    <property type="entry name" value="Lysozyme-like_dom_sf"/>
</dbReference>
<dbReference type="PANTHER" id="PTHR30163">
    <property type="entry name" value="MEMBRANE-BOUND LYTIC MUREIN TRANSGLYCOSYLASE B"/>
    <property type="match status" value="1"/>
</dbReference>
<feature type="domain" description="Transglycosylase SLT" evidence="1">
    <location>
        <begin position="20"/>
        <end position="82"/>
    </location>
</feature>
<dbReference type="Proteomes" id="UP000052052">
    <property type="component" value="Unassembled WGS sequence"/>
</dbReference>
<dbReference type="Pfam" id="PF13406">
    <property type="entry name" value="SLT_2"/>
    <property type="match status" value="1"/>
</dbReference>
<accession>A0A0R0CFT2</accession>
<dbReference type="InterPro" id="IPR031304">
    <property type="entry name" value="SLT_2"/>
</dbReference>
<keyword evidence="3" id="KW-1185">Reference proteome</keyword>
<reference evidence="2 3" key="1">
    <citation type="submission" date="2015-05" db="EMBL/GenBank/DDBJ databases">
        <title>Genome sequencing and analysis of members of genus Stenotrophomonas.</title>
        <authorList>
            <person name="Patil P.P."/>
            <person name="Midha S."/>
            <person name="Patil P.B."/>
        </authorList>
    </citation>
    <scope>NUCLEOTIDE SEQUENCE [LARGE SCALE GENOMIC DNA]</scope>
    <source>
        <strain evidence="2 3">DSM 21858</strain>
    </source>
</reference>
<dbReference type="GO" id="GO:0008933">
    <property type="term" value="F:peptidoglycan lytic transglycosylase activity"/>
    <property type="evidence" value="ECO:0007669"/>
    <property type="project" value="TreeGrafter"/>
</dbReference>
<dbReference type="PANTHER" id="PTHR30163:SF9">
    <property type="entry name" value="MEMBRANE-BOUND LYTIC MUREIN TRANSGLYCOSYLASE B"/>
    <property type="match status" value="1"/>
</dbReference>
<proteinExistence type="predicted"/>
<dbReference type="STRING" id="344882.ABB29_12610"/>
<protein>
    <submittedName>
        <fullName evidence="2">Murein transglycosylase</fullName>
    </submittedName>
</protein>
<evidence type="ECO:0000313" key="2">
    <source>
        <dbReference type="EMBL" id="KRG68621.1"/>
    </source>
</evidence>
<gene>
    <name evidence="2" type="ORF">ABB29_12610</name>
</gene>
<dbReference type="InterPro" id="IPR043426">
    <property type="entry name" value="MltB-like"/>
</dbReference>
<dbReference type="EMBL" id="LDJL01000012">
    <property type="protein sequence ID" value="KRG68621.1"/>
    <property type="molecule type" value="Genomic_DNA"/>
</dbReference>
<comment type="caution">
    <text evidence="2">The sequence shown here is derived from an EMBL/GenBank/DDBJ whole genome shotgun (WGS) entry which is preliminary data.</text>
</comment>
<feature type="non-terminal residue" evidence="2">
    <location>
        <position position="1"/>
    </location>
</feature>
<evidence type="ECO:0000313" key="3">
    <source>
        <dbReference type="Proteomes" id="UP000052052"/>
    </source>
</evidence>
<dbReference type="AlphaFoldDB" id="A0A0R0CFT2"/>
<sequence length="92" mass="10301">ARLQPGFEEFNPDNWLPTYTLPQLAQRGYSPVDPVAPDALATTVTLDGSDGKQYWFGFQNYYAITRYNNSKMYAMAVYQLSQAIAGKQIPSA</sequence>
<dbReference type="GO" id="GO:0009253">
    <property type="term" value="P:peptidoglycan catabolic process"/>
    <property type="evidence" value="ECO:0007669"/>
    <property type="project" value="TreeGrafter"/>
</dbReference>
<evidence type="ECO:0000259" key="1">
    <source>
        <dbReference type="Pfam" id="PF13406"/>
    </source>
</evidence>
<dbReference type="Gene3D" id="1.10.530.10">
    <property type="match status" value="1"/>
</dbReference>
<dbReference type="PATRIC" id="fig|344882.3.peg.899"/>
<name>A0A0R0CFT2_9GAMM</name>